<evidence type="ECO:0000256" key="2">
    <source>
        <dbReference type="ARBA" id="ARBA00023125"/>
    </source>
</evidence>
<sequence>MSVAETAETSAVGGIASGLVADVARPAEPGLRERKKQRTRAMLIESAIDLCDRQGFEQTTVEQIAADADVSPRTFSRYFATKDAVVLAFIDEVAASVAVELAGQPAGIGDIEALHRAHVQAFRNTKTAPPNQLTDERLLAAARIITSSPALLQSVAEFRPDAVNAALARRMGVPGDDRRLKLTAIVWGSIVITAISELGSQAEWSTVTVDDIVERIEATYTDFLEVVAGVHQPVSQVR</sequence>
<dbReference type="InterPro" id="IPR050109">
    <property type="entry name" value="HTH-type_TetR-like_transc_reg"/>
</dbReference>
<evidence type="ECO:0000256" key="3">
    <source>
        <dbReference type="ARBA" id="ARBA00023163"/>
    </source>
</evidence>
<keyword evidence="7" id="KW-1185">Reference proteome</keyword>
<gene>
    <name evidence="6" type="ORF">FR943_05720</name>
</gene>
<accession>A0ABS6KIH8</accession>
<feature type="domain" description="HTH tetR-type" evidence="5">
    <location>
        <begin position="37"/>
        <end position="97"/>
    </location>
</feature>
<evidence type="ECO:0000313" key="7">
    <source>
        <dbReference type="Proteomes" id="UP000812982"/>
    </source>
</evidence>
<proteinExistence type="predicted"/>
<dbReference type="InterPro" id="IPR023772">
    <property type="entry name" value="DNA-bd_HTH_TetR-type_CS"/>
</dbReference>
<dbReference type="PROSITE" id="PS01081">
    <property type="entry name" value="HTH_TETR_1"/>
    <property type="match status" value="1"/>
</dbReference>
<dbReference type="PANTHER" id="PTHR30055:SF238">
    <property type="entry name" value="MYCOFACTOCIN BIOSYNTHESIS TRANSCRIPTIONAL REGULATOR MFTR-RELATED"/>
    <property type="match status" value="1"/>
</dbReference>
<evidence type="ECO:0000256" key="1">
    <source>
        <dbReference type="ARBA" id="ARBA00023015"/>
    </source>
</evidence>
<keyword evidence="3" id="KW-0804">Transcription</keyword>
<evidence type="ECO:0000259" key="5">
    <source>
        <dbReference type="PROSITE" id="PS50977"/>
    </source>
</evidence>
<comment type="caution">
    <text evidence="6">The sequence shown here is derived from an EMBL/GenBank/DDBJ whole genome shotgun (WGS) entry which is preliminary data.</text>
</comment>
<keyword evidence="1" id="KW-0805">Transcription regulation</keyword>
<evidence type="ECO:0000313" key="6">
    <source>
        <dbReference type="EMBL" id="MBU9763340.1"/>
    </source>
</evidence>
<reference evidence="6 7" key="1">
    <citation type="journal article" date="2021" name="Sci. Rep.">
        <title>Phenotypic and genomic hallmarks of a novel, potentially pathogenic rapidly growing Mycobacterium species related to the Mycobacterium fortuitum complex.</title>
        <authorList>
            <person name="Gharbi R."/>
            <person name="Khanna V."/>
            <person name="Frigui W."/>
            <person name="Mhenni B."/>
            <person name="Brosch R."/>
            <person name="Mardassi H."/>
        </authorList>
    </citation>
    <scope>NUCLEOTIDE SEQUENCE [LARGE SCALE GENOMIC DNA]</scope>
    <source>
        <strain evidence="6 7">TNTM28</strain>
    </source>
</reference>
<dbReference type="InterPro" id="IPR001647">
    <property type="entry name" value="HTH_TetR"/>
</dbReference>
<dbReference type="PANTHER" id="PTHR30055">
    <property type="entry name" value="HTH-TYPE TRANSCRIPTIONAL REGULATOR RUTR"/>
    <property type="match status" value="1"/>
</dbReference>
<evidence type="ECO:0000256" key="4">
    <source>
        <dbReference type="PROSITE-ProRule" id="PRU00335"/>
    </source>
</evidence>
<protein>
    <submittedName>
        <fullName evidence="6">TetR family transcriptional regulator</fullName>
    </submittedName>
</protein>
<dbReference type="PROSITE" id="PS50977">
    <property type="entry name" value="HTH_TETR_2"/>
    <property type="match status" value="1"/>
</dbReference>
<dbReference type="EMBL" id="VOMB01000006">
    <property type="protein sequence ID" value="MBU9763340.1"/>
    <property type="molecule type" value="Genomic_DNA"/>
</dbReference>
<feature type="DNA-binding region" description="H-T-H motif" evidence="4">
    <location>
        <begin position="60"/>
        <end position="79"/>
    </location>
</feature>
<dbReference type="Proteomes" id="UP000812982">
    <property type="component" value="Unassembled WGS sequence"/>
</dbReference>
<name>A0ABS6KIH8_9MYCO</name>
<dbReference type="Pfam" id="PF00440">
    <property type="entry name" value="TetR_N"/>
    <property type="match status" value="1"/>
</dbReference>
<organism evidence="6 7">
    <name type="scientific">[Mycobacterium] fortunisiensis</name>
    <dbReference type="NCBI Taxonomy" id="2600579"/>
    <lineage>
        <taxon>Bacteria</taxon>
        <taxon>Bacillati</taxon>
        <taxon>Actinomycetota</taxon>
        <taxon>Actinomycetes</taxon>
        <taxon>Mycobacteriales</taxon>
        <taxon>Mycobacteriaceae</taxon>
        <taxon>Mycolicibacterium</taxon>
    </lineage>
</organism>
<keyword evidence="2 4" id="KW-0238">DNA-binding</keyword>